<organism evidence="2 3">
    <name type="scientific">Gordonia asplenii</name>
    <dbReference type="NCBI Taxonomy" id="2725283"/>
    <lineage>
        <taxon>Bacteria</taxon>
        <taxon>Bacillati</taxon>
        <taxon>Actinomycetota</taxon>
        <taxon>Actinomycetes</taxon>
        <taxon>Mycobacteriales</taxon>
        <taxon>Gordoniaceae</taxon>
        <taxon>Gordonia</taxon>
    </lineage>
</organism>
<feature type="transmembrane region" description="Helical" evidence="1">
    <location>
        <begin position="38"/>
        <end position="62"/>
    </location>
</feature>
<protein>
    <submittedName>
        <fullName evidence="2">Uncharacterized protein</fullName>
    </submittedName>
</protein>
<gene>
    <name evidence="2" type="ORF">HH308_23490</name>
</gene>
<evidence type="ECO:0000256" key="1">
    <source>
        <dbReference type="SAM" id="Phobius"/>
    </source>
</evidence>
<dbReference type="RefSeq" id="WP_170196692.1">
    <property type="nucleotide sequence ID" value="NZ_JABBNB010000032.1"/>
</dbReference>
<sequence>MTTAAGGPRGVASAIWSFAAHAVPIALCVAIPFRVAYWFGLLTAVGTAAQVVVFLCWVAYVAHERLAPLCVRCIDAVPADAPTQARRRRRTLRLFHFTVSPPGIVTFAVLLVGMWTLSAFHPSNWLSAPTDVWMFATVWSGWVHHRLRPWCPYCDWEDGGYVEESPDPIPRDSTRR</sequence>
<name>A0A848L578_9ACTN</name>
<evidence type="ECO:0000313" key="2">
    <source>
        <dbReference type="EMBL" id="NMO04185.1"/>
    </source>
</evidence>
<evidence type="ECO:0000313" key="3">
    <source>
        <dbReference type="Proteomes" id="UP000550729"/>
    </source>
</evidence>
<dbReference type="EMBL" id="JABBNB010000032">
    <property type="protein sequence ID" value="NMO04185.1"/>
    <property type="molecule type" value="Genomic_DNA"/>
</dbReference>
<feature type="transmembrane region" description="Helical" evidence="1">
    <location>
        <begin position="94"/>
        <end position="117"/>
    </location>
</feature>
<keyword evidence="1" id="KW-1133">Transmembrane helix</keyword>
<dbReference type="AlphaFoldDB" id="A0A848L578"/>
<dbReference type="Proteomes" id="UP000550729">
    <property type="component" value="Unassembled WGS sequence"/>
</dbReference>
<accession>A0A848L578</accession>
<reference evidence="2 3" key="1">
    <citation type="submission" date="2020-04" db="EMBL/GenBank/DDBJ databases">
        <title>Gordonia sp. nov. TBRC 11910.</title>
        <authorList>
            <person name="Suriyachadkun C."/>
        </authorList>
    </citation>
    <scope>NUCLEOTIDE SEQUENCE [LARGE SCALE GENOMIC DNA]</scope>
    <source>
        <strain evidence="2 3">TBRC 11910</strain>
    </source>
</reference>
<proteinExistence type="predicted"/>
<keyword evidence="1" id="KW-0472">Membrane</keyword>
<keyword evidence="3" id="KW-1185">Reference proteome</keyword>
<keyword evidence="1" id="KW-0812">Transmembrane</keyword>
<comment type="caution">
    <text evidence="2">The sequence shown here is derived from an EMBL/GenBank/DDBJ whole genome shotgun (WGS) entry which is preliminary data.</text>
</comment>